<keyword evidence="3" id="KW-1185">Reference proteome</keyword>
<evidence type="ECO:0000256" key="1">
    <source>
        <dbReference type="SAM" id="MobiDB-lite"/>
    </source>
</evidence>
<feature type="region of interest" description="Disordered" evidence="1">
    <location>
        <begin position="26"/>
        <end position="48"/>
    </location>
</feature>
<dbReference type="SUPFAM" id="SSF47954">
    <property type="entry name" value="Cyclin-like"/>
    <property type="match status" value="1"/>
</dbReference>
<name>A0AAJ0F9R0_9PEZI</name>
<dbReference type="AlphaFoldDB" id="A0AAJ0F9R0"/>
<sequence>MARHTEPDYSDDDFDLDDEYFARTYRPLSNLPTPPPSSRDASAAQSPKSLLEDGGLVGSSWLGPAVHLVNLIPPAASLATPSVAIVHEMLVRADAPLDTVALAVCILDSLDSKFSRNWRLHCPLVDRRREPETSSTKRHTFSASPAVGSGFSGCHGQQLHIDCVSPEVIVLASLMIAQKFIEDFNEPTSYFRRRWGSDVWTSEQINVTERCIMECLDYHLLPLWNPRLIADALDDMDRAGRQALLPSPPCRAFAAPGGSAHARSISTPGGGCGGGQAIFGLGMQLTPVESQSPTSENCPTAAMAAHVSSSSVVINDGQHDAFAAGLHLVAPLKLKQLESFYDSD</sequence>
<reference evidence="2" key="1">
    <citation type="submission" date="2023-06" db="EMBL/GenBank/DDBJ databases">
        <title>Genome-scale phylogeny and comparative genomics of the fungal order Sordariales.</title>
        <authorList>
            <consortium name="Lawrence Berkeley National Laboratory"/>
            <person name="Hensen N."/>
            <person name="Bonometti L."/>
            <person name="Westerberg I."/>
            <person name="Brannstrom I.O."/>
            <person name="Guillou S."/>
            <person name="Cros-Aarteil S."/>
            <person name="Calhoun S."/>
            <person name="Haridas S."/>
            <person name="Kuo A."/>
            <person name="Mondo S."/>
            <person name="Pangilinan J."/>
            <person name="Riley R."/>
            <person name="Labutti K."/>
            <person name="Andreopoulos B."/>
            <person name="Lipzen A."/>
            <person name="Chen C."/>
            <person name="Yanf M."/>
            <person name="Daum C."/>
            <person name="Ng V."/>
            <person name="Clum A."/>
            <person name="Steindorff A."/>
            <person name="Ohm R."/>
            <person name="Martin F."/>
            <person name="Silar P."/>
            <person name="Natvig D."/>
            <person name="Lalanne C."/>
            <person name="Gautier V."/>
            <person name="Ament-Velasquez S.L."/>
            <person name="Kruys A."/>
            <person name="Hutchinson M.I."/>
            <person name="Powell A.J."/>
            <person name="Barry K."/>
            <person name="Miller A.N."/>
            <person name="Grigoriev I.V."/>
            <person name="Debuchy R."/>
            <person name="Gladieux P."/>
            <person name="Thoren M.H."/>
            <person name="Johannesson H."/>
        </authorList>
    </citation>
    <scope>NUCLEOTIDE SEQUENCE</scope>
    <source>
        <strain evidence="2">PSN4</strain>
    </source>
</reference>
<evidence type="ECO:0000313" key="2">
    <source>
        <dbReference type="EMBL" id="KAK1759342.1"/>
    </source>
</evidence>
<accession>A0AAJ0F9R0</accession>
<comment type="caution">
    <text evidence="2">The sequence shown here is derived from an EMBL/GenBank/DDBJ whole genome shotgun (WGS) entry which is preliminary data.</text>
</comment>
<organism evidence="2 3">
    <name type="scientific">Echria macrotheca</name>
    <dbReference type="NCBI Taxonomy" id="438768"/>
    <lineage>
        <taxon>Eukaryota</taxon>
        <taxon>Fungi</taxon>
        <taxon>Dikarya</taxon>
        <taxon>Ascomycota</taxon>
        <taxon>Pezizomycotina</taxon>
        <taxon>Sordariomycetes</taxon>
        <taxon>Sordariomycetidae</taxon>
        <taxon>Sordariales</taxon>
        <taxon>Schizotheciaceae</taxon>
        <taxon>Echria</taxon>
    </lineage>
</organism>
<protein>
    <recommendedName>
        <fullName evidence="4">Cyclin N-terminal domain-containing protein</fullName>
    </recommendedName>
</protein>
<evidence type="ECO:0008006" key="4">
    <source>
        <dbReference type="Google" id="ProtNLM"/>
    </source>
</evidence>
<gene>
    <name evidence="2" type="ORF">QBC47DRAFT_103690</name>
</gene>
<dbReference type="InterPro" id="IPR036915">
    <property type="entry name" value="Cyclin-like_sf"/>
</dbReference>
<dbReference type="Proteomes" id="UP001239445">
    <property type="component" value="Unassembled WGS sequence"/>
</dbReference>
<feature type="compositionally biased region" description="Polar residues" evidence="1">
    <location>
        <begin position="39"/>
        <end position="48"/>
    </location>
</feature>
<dbReference type="EMBL" id="MU839828">
    <property type="protein sequence ID" value="KAK1759342.1"/>
    <property type="molecule type" value="Genomic_DNA"/>
</dbReference>
<proteinExistence type="predicted"/>
<evidence type="ECO:0000313" key="3">
    <source>
        <dbReference type="Proteomes" id="UP001239445"/>
    </source>
</evidence>